<sequence>MGTIGWYSRIFKSIILIGCFLGITMACATKPPSQPAAGVSSYTVYESPITSQSILLLGFTLIERSNGDSVFIIMKEFSSGRIVERNEIQDLEKGDIRIQFLNYSGSVVKSLLVRDPTRQEIETFTQSGEVEGVIIEEKRVDFYVRINFDPEIQLIKLYRQGSAGEQALIFATQITRS</sequence>
<reference evidence="1" key="1">
    <citation type="submission" date="2021-09" db="EMBL/GenBank/DDBJ databases">
        <title>Fulvivirga sp. isolated from coastal sediment.</title>
        <authorList>
            <person name="Yu H."/>
        </authorList>
    </citation>
    <scope>NUCLEOTIDE SEQUENCE</scope>
    <source>
        <strain evidence="1">1062</strain>
    </source>
</reference>
<accession>A0A9X1HXF8</accession>
<keyword evidence="2" id="KW-1185">Reference proteome</keyword>
<proteinExistence type="predicted"/>
<comment type="caution">
    <text evidence="1">The sequence shown here is derived from an EMBL/GenBank/DDBJ whole genome shotgun (WGS) entry which is preliminary data.</text>
</comment>
<dbReference type="EMBL" id="JAIXNE010000005">
    <property type="protein sequence ID" value="MCA6078232.1"/>
    <property type="molecule type" value="Genomic_DNA"/>
</dbReference>
<name>A0A9X1HXF8_9BACT</name>
<organism evidence="1 2">
    <name type="scientific">Fulvivirga sedimenti</name>
    <dbReference type="NCBI Taxonomy" id="2879465"/>
    <lineage>
        <taxon>Bacteria</taxon>
        <taxon>Pseudomonadati</taxon>
        <taxon>Bacteroidota</taxon>
        <taxon>Cytophagia</taxon>
        <taxon>Cytophagales</taxon>
        <taxon>Fulvivirgaceae</taxon>
        <taxon>Fulvivirga</taxon>
    </lineage>
</organism>
<evidence type="ECO:0000313" key="2">
    <source>
        <dbReference type="Proteomes" id="UP001139409"/>
    </source>
</evidence>
<protein>
    <submittedName>
        <fullName evidence="1">Uncharacterized protein</fullName>
    </submittedName>
</protein>
<gene>
    <name evidence="1" type="ORF">LDX50_25395</name>
</gene>
<dbReference type="Proteomes" id="UP001139409">
    <property type="component" value="Unassembled WGS sequence"/>
</dbReference>
<dbReference type="AlphaFoldDB" id="A0A9X1HXF8"/>
<dbReference type="RefSeq" id="WP_225699086.1">
    <property type="nucleotide sequence ID" value="NZ_JAIXNE010000005.1"/>
</dbReference>
<evidence type="ECO:0000313" key="1">
    <source>
        <dbReference type="EMBL" id="MCA6078232.1"/>
    </source>
</evidence>